<dbReference type="CDD" id="cd06225">
    <property type="entry name" value="HAMP"/>
    <property type="match status" value="1"/>
</dbReference>
<evidence type="ECO:0000256" key="13">
    <source>
        <dbReference type="ARBA" id="ARBA00023136"/>
    </source>
</evidence>
<dbReference type="AlphaFoldDB" id="A0A4R7KP52"/>
<dbReference type="PROSITE" id="PS50885">
    <property type="entry name" value="HAMP"/>
    <property type="match status" value="1"/>
</dbReference>
<evidence type="ECO:0000256" key="8">
    <source>
        <dbReference type="ARBA" id="ARBA00022741"/>
    </source>
</evidence>
<keyword evidence="18" id="KW-1185">Reference proteome</keyword>
<dbReference type="InterPro" id="IPR003661">
    <property type="entry name" value="HisK_dim/P_dom"/>
</dbReference>
<dbReference type="SUPFAM" id="SSF55874">
    <property type="entry name" value="ATPase domain of HSP90 chaperone/DNA topoisomerase II/histidine kinase"/>
    <property type="match status" value="1"/>
</dbReference>
<dbReference type="CDD" id="cd00082">
    <property type="entry name" value="HisKA"/>
    <property type="match status" value="1"/>
</dbReference>
<feature type="domain" description="Histidine kinase" evidence="15">
    <location>
        <begin position="257"/>
        <end position="476"/>
    </location>
</feature>
<comment type="caution">
    <text evidence="17">The sequence shown here is derived from an EMBL/GenBank/DDBJ whole genome shotgun (WGS) entry which is preliminary data.</text>
</comment>
<feature type="transmembrane region" description="Helical" evidence="14">
    <location>
        <begin position="161"/>
        <end position="183"/>
    </location>
</feature>
<organism evidence="17 18">
    <name type="scientific">Fonticella tunisiensis</name>
    <dbReference type="NCBI Taxonomy" id="1096341"/>
    <lineage>
        <taxon>Bacteria</taxon>
        <taxon>Bacillati</taxon>
        <taxon>Bacillota</taxon>
        <taxon>Clostridia</taxon>
        <taxon>Eubacteriales</taxon>
        <taxon>Clostridiaceae</taxon>
        <taxon>Fonticella</taxon>
    </lineage>
</organism>
<dbReference type="PANTHER" id="PTHR45528">
    <property type="entry name" value="SENSOR HISTIDINE KINASE CPXA"/>
    <property type="match status" value="1"/>
</dbReference>
<dbReference type="FunFam" id="3.30.565.10:FF:000006">
    <property type="entry name" value="Sensor histidine kinase WalK"/>
    <property type="match status" value="1"/>
</dbReference>
<sequence length="480" mass="54387">MDIKRRLIISNTITLIIPFIVTFLTAYVFIFVSTKVLHRDMSYDNFKRLTLIKSELLNIQGSLSGQDGIEETTLQNYLLRRLPSINGKFIILKGSDVVASSGDLNKIDIEKCIDKSRSLAPGRRISLNNINYIIEVSELILEDGTRGSVILLAPAGKEMDLFTELIFLIILVFVGSFVVVNIISSYRFSKRILNPISLLQKAASEITSGNLEYEIPEEGDEEIRELCHDFETMRIQLKNSINMQIKYDDNRKALLSSISHDLKTPITSIKGYVEGILDGVANTSEKLESYLKTIYSKAEYMDGMIDDLLLYSRLDLKQLPFNFEKTDIVEYFNDCICETEGELARANIKISLAINLRDSRFVMMDRERMRRVIMNIIDNSRKYMNKEQGQITIGLRETNSSIIIEIRDNGRGISSEDVNKIFDRFYRSDLARSGTKGSGLGLAIAKEIVEGHGGRIWAVSHGEEGTSILISLKKMVERSL</sequence>
<proteinExistence type="predicted"/>
<dbReference type="InterPro" id="IPR003660">
    <property type="entry name" value="HAMP_dom"/>
</dbReference>
<dbReference type="SUPFAM" id="SSF158472">
    <property type="entry name" value="HAMP domain-like"/>
    <property type="match status" value="1"/>
</dbReference>
<dbReference type="PANTHER" id="PTHR45528:SF1">
    <property type="entry name" value="SENSOR HISTIDINE KINASE CPXA"/>
    <property type="match status" value="1"/>
</dbReference>
<evidence type="ECO:0000256" key="10">
    <source>
        <dbReference type="ARBA" id="ARBA00022840"/>
    </source>
</evidence>
<comment type="subcellular location">
    <subcellularLocation>
        <location evidence="2">Cell membrane</location>
        <topology evidence="2">Multi-pass membrane protein</topology>
    </subcellularLocation>
</comment>
<dbReference type="GO" id="GO:0005524">
    <property type="term" value="F:ATP binding"/>
    <property type="evidence" value="ECO:0007669"/>
    <property type="project" value="UniProtKB-KW"/>
</dbReference>
<reference evidence="17 18" key="1">
    <citation type="submission" date="2019-03" db="EMBL/GenBank/DDBJ databases">
        <title>Genomic Encyclopedia of Type Strains, Phase IV (KMG-IV): sequencing the most valuable type-strain genomes for metagenomic binning, comparative biology and taxonomic classification.</title>
        <authorList>
            <person name="Goeker M."/>
        </authorList>
    </citation>
    <scope>NUCLEOTIDE SEQUENCE [LARGE SCALE GENOMIC DNA]</scope>
    <source>
        <strain evidence="17 18">DSM 24455</strain>
    </source>
</reference>
<keyword evidence="9" id="KW-0418">Kinase</keyword>
<name>A0A4R7KP52_9CLOT</name>
<dbReference type="Proteomes" id="UP000295325">
    <property type="component" value="Unassembled WGS sequence"/>
</dbReference>
<evidence type="ECO:0000256" key="14">
    <source>
        <dbReference type="SAM" id="Phobius"/>
    </source>
</evidence>
<protein>
    <recommendedName>
        <fullName evidence="3">histidine kinase</fullName>
        <ecNumber evidence="3">2.7.13.3</ecNumber>
    </recommendedName>
</protein>
<dbReference type="PRINTS" id="PR00344">
    <property type="entry name" value="BCTRLSENSOR"/>
</dbReference>
<dbReference type="PROSITE" id="PS50109">
    <property type="entry name" value="HIS_KIN"/>
    <property type="match status" value="1"/>
</dbReference>
<keyword evidence="10" id="KW-0067">ATP-binding</keyword>
<evidence type="ECO:0000256" key="3">
    <source>
        <dbReference type="ARBA" id="ARBA00012438"/>
    </source>
</evidence>
<dbReference type="InterPro" id="IPR036890">
    <property type="entry name" value="HATPase_C_sf"/>
</dbReference>
<evidence type="ECO:0000256" key="12">
    <source>
        <dbReference type="ARBA" id="ARBA00023012"/>
    </source>
</evidence>
<gene>
    <name evidence="17" type="ORF">EDD71_111124</name>
</gene>
<keyword evidence="8" id="KW-0547">Nucleotide-binding</keyword>
<feature type="transmembrane region" description="Helical" evidence="14">
    <location>
        <begin position="12"/>
        <end position="32"/>
    </location>
</feature>
<dbReference type="Pfam" id="PF00512">
    <property type="entry name" value="HisKA"/>
    <property type="match status" value="1"/>
</dbReference>
<dbReference type="RefSeq" id="WP_133628267.1">
    <property type="nucleotide sequence ID" value="NZ_SOAZ01000011.1"/>
</dbReference>
<dbReference type="FunFam" id="1.10.287.130:FF:000001">
    <property type="entry name" value="Two-component sensor histidine kinase"/>
    <property type="match status" value="1"/>
</dbReference>
<evidence type="ECO:0000313" key="17">
    <source>
        <dbReference type="EMBL" id="TDT58472.1"/>
    </source>
</evidence>
<keyword evidence="11 14" id="KW-1133">Transmembrane helix</keyword>
<evidence type="ECO:0000256" key="4">
    <source>
        <dbReference type="ARBA" id="ARBA00022475"/>
    </source>
</evidence>
<dbReference type="CDD" id="cd00075">
    <property type="entry name" value="HATPase"/>
    <property type="match status" value="1"/>
</dbReference>
<comment type="catalytic activity">
    <reaction evidence="1">
        <text>ATP + protein L-histidine = ADP + protein N-phospho-L-histidine.</text>
        <dbReference type="EC" id="2.7.13.3"/>
    </reaction>
</comment>
<keyword evidence="4" id="KW-1003">Cell membrane</keyword>
<evidence type="ECO:0000256" key="5">
    <source>
        <dbReference type="ARBA" id="ARBA00022553"/>
    </source>
</evidence>
<evidence type="ECO:0000256" key="2">
    <source>
        <dbReference type="ARBA" id="ARBA00004651"/>
    </source>
</evidence>
<dbReference type="Gene3D" id="1.10.287.130">
    <property type="match status" value="1"/>
</dbReference>
<evidence type="ECO:0000256" key="6">
    <source>
        <dbReference type="ARBA" id="ARBA00022679"/>
    </source>
</evidence>
<dbReference type="SMART" id="SM00388">
    <property type="entry name" value="HisKA"/>
    <property type="match status" value="1"/>
</dbReference>
<dbReference type="InterPro" id="IPR050398">
    <property type="entry name" value="HssS/ArlS-like"/>
</dbReference>
<dbReference type="SMART" id="SM00304">
    <property type="entry name" value="HAMP"/>
    <property type="match status" value="1"/>
</dbReference>
<dbReference type="EC" id="2.7.13.3" evidence="3"/>
<keyword evidence="6" id="KW-0808">Transferase</keyword>
<dbReference type="GO" id="GO:0000155">
    <property type="term" value="F:phosphorelay sensor kinase activity"/>
    <property type="evidence" value="ECO:0007669"/>
    <property type="project" value="InterPro"/>
</dbReference>
<dbReference type="Gene3D" id="3.30.565.10">
    <property type="entry name" value="Histidine kinase-like ATPase, C-terminal domain"/>
    <property type="match status" value="1"/>
</dbReference>
<keyword evidence="7 14" id="KW-0812">Transmembrane</keyword>
<keyword evidence="12" id="KW-0902">Two-component regulatory system</keyword>
<evidence type="ECO:0000256" key="1">
    <source>
        <dbReference type="ARBA" id="ARBA00000085"/>
    </source>
</evidence>
<dbReference type="SUPFAM" id="SSF47384">
    <property type="entry name" value="Homodimeric domain of signal transducing histidine kinase"/>
    <property type="match status" value="1"/>
</dbReference>
<dbReference type="OrthoDB" id="335833at2"/>
<evidence type="ECO:0000256" key="7">
    <source>
        <dbReference type="ARBA" id="ARBA00022692"/>
    </source>
</evidence>
<evidence type="ECO:0000259" key="15">
    <source>
        <dbReference type="PROSITE" id="PS50109"/>
    </source>
</evidence>
<dbReference type="GO" id="GO:0005886">
    <property type="term" value="C:plasma membrane"/>
    <property type="evidence" value="ECO:0007669"/>
    <property type="project" value="UniProtKB-SubCell"/>
</dbReference>
<dbReference type="InterPro" id="IPR036097">
    <property type="entry name" value="HisK_dim/P_sf"/>
</dbReference>
<dbReference type="Gene3D" id="6.10.340.10">
    <property type="match status" value="1"/>
</dbReference>
<dbReference type="Pfam" id="PF02518">
    <property type="entry name" value="HATPase_c"/>
    <property type="match status" value="1"/>
</dbReference>
<evidence type="ECO:0000259" key="16">
    <source>
        <dbReference type="PROSITE" id="PS50885"/>
    </source>
</evidence>
<feature type="domain" description="HAMP" evidence="16">
    <location>
        <begin position="190"/>
        <end position="242"/>
    </location>
</feature>
<dbReference type="EMBL" id="SOAZ01000011">
    <property type="protein sequence ID" value="TDT58472.1"/>
    <property type="molecule type" value="Genomic_DNA"/>
</dbReference>
<keyword evidence="13 14" id="KW-0472">Membrane</keyword>
<evidence type="ECO:0000256" key="11">
    <source>
        <dbReference type="ARBA" id="ARBA00022989"/>
    </source>
</evidence>
<dbReference type="Pfam" id="PF00672">
    <property type="entry name" value="HAMP"/>
    <property type="match status" value="1"/>
</dbReference>
<dbReference type="InterPro" id="IPR005467">
    <property type="entry name" value="His_kinase_dom"/>
</dbReference>
<dbReference type="SMART" id="SM00387">
    <property type="entry name" value="HATPase_c"/>
    <property type="match status" value="1"/>
</dbReference>
<evidence type="ECO:0000256" key="9">
    <source>
        <dbReference type="ARBA" id="ARBA00022777"/>
    </source>
</evidence>
<evidence type="ECO:0000313" key="18">
    <source>
        <dbReference type="Proteomes" id="UP000295325"/>
    </source>
</evidence>
<accession>A0A4R7KP52</accession>
<keyword evidence="5" id="KW-0597">Phosphoprotein</keyword>
<dbReference type="InterPro" id="IPR004358">
    <property type="entry name" value="Sig_transdc_His_kin-like_C"/>
</dbReference>
<dbReference type="InterPro" id="IPR003594">
    <property type="entry name" value="HATPase_dom"/>
</dbReference>